<dbReference type="GO" id="GO:0006355">
    <property type="term" value="P:regulation of DNA-templated transcription"/>
    <property type="evidence" value="ECO:0007669"/>
    <property type="project" value="InterPro"/>
</dbReference>
<dbReference type="NCBIfam" id="NF011494">
    <property type="entry name" value="PRK14902.1"/>
    <property type="match status" value="1"/>
</dbReference>
<keyword evidence="8" id="KW-1185">Reference proteome</keyword>
<dbReference type="InterPro" id="IPR049560">
    <property type="entry name" value="MeTrfase_RsmB-F_NOP2_cat"/>
</dbReference>
<organism evidence="7 8">
    <name type="scientific">Spiroplasma tabanidicola</name>
    <dbReference type="NCBI Taxonomy" id="324079"/>
    <lineage>
        <taxon>Bacteria</taxon>
        <taxon>Bacillati</taxon>
        <taxon>Mycoplasmatota</taxon>
        <taxon>Mollicutes</taxon>
        <taxon>Entomoplasmatales</taxon>
        <taxon>Spiroplasmataceae</taxon>
        <taxon>Spiroplasma</taxon>
    </lineage>
</organism>
<dbReference type="CDD" id="cd02440">
    <property type="entry name" value="AdoMet_MTases"/>
    <property type="match status" value="1"/>
</dbReference>
<dbReference type="Pfam" id="PF22458">
    <property type="entry name" value="RsmF-B_ferredox"/>
    <property type="match status" value="1"/>
</dbReference>
<protein>
    <submittedName>
        <fullName evidence="7">16S rRNA (Cytosine967-C5)-methyltransferase</fullName>
    </submittedName>
</protein>
<feature type="domain" description="SAM-dependent MTase RsmB/NOP-type" evidence="6">
    <location>
        <begin position="159"/>
        <end position="430"/>
    </location>
</feature>
<dbReference type="InterPro" id="IPR001678">
    <property type="entry name" value="MeTrfase_RsmB-F_NOP2_dom"/>
</dbReference>
<dbReference type="Pfam" id="PF01029">
    <property type="entry name" value="NusB"/>
    <property type="match status" value="1"/>
</dbReference>
<dbReference type="Pfam" id="PF01189">
    <property type="entry name" value="Methyltr_RsmB-F"/>
    <property type="match status" value="1"/>
</dbReference>
<dbReference type="SUPFAM" id="SSF48013">
    <property type="entry name" value="NusB-like"/>
    <property type="match status" value="1"/>
</dbReference>
<evidence type="ECO:0000256" key="3">
    <source>
        <dbReference type="ARBA" id="ARBA00022691"/>
    </source>
</evidence>
<dbReference type="SUPFAM" id="SSF53335">
    <property type="entry name" value="S-adenosyl-L-methionine-dependent methyltransferases"/>
    <property type="match status" value="1"/>
</dbReference>
<comment type="similarity">
    <text evidence="5">Belongs to the class I-like SAM-binding methyltransferase superfamily. RsmB/NOP family.</text>
</comment>
<dbReference type="InterPro" id="IPR029063">
    <property type="entry name" value="SAM-dependent_MTases_sf"/>
</dbReference>
<dbReference type="GO" id="GO:0008173">
    <property type="term" value="F:RNA methyltransferase activity"/>
    <property type="evidence" value="ECO:0007669"/>
    <property type="project" value="InterPro"/>
</dbReference>
<dbReference type="Gene3D" id="3.30.70.1170">
    <property type="entry name" value="Sun protein, domain 3"/>
    <property type="match status" value="1"/>
</dbReference>
<evidence type="ECO:0000313" key="8">
    <source>
        <dbReference type="Proteomes" id="UP000424468"/>
    </source>
</evidence>
<dbReference type="AlphaFoldDB" id="A0A6I6C7P5"/>
<reference evidence="7 8" key="1">
    <citation type="submission" date="2019-11" db="EMBL/GenBank/DDBJ databases">
        <title>Complete genome sequence of Spiroplasma tabanidicola TAUS-1 (DSM 22603).</title>
        <authorList>
            <person name="Huang C.-T."/>
            <person name="Lin Y.-C."/>
            <person name="Kuo C.-H."/>
        </authorList>
    </citation>
    <scope>NUCLEOTIDE SEQUENCE [LARGE SCALE GENOMIC DNA]</scope>
    <source>
        <strain evidence="7 8">TAUS-1</strain>
    </source>
</reference>
<dbReference type="PRINTS" id="PR02008">
    <property type="entry name" value="RCMTFAMILY"/>
</dbReference>
<dbReference type="Gene3D" id="1.10.940.10">
    <property type="entry name" value="NusB-like"/>
    <property type="match status" value="1"/>
</dbReference>
<dbReference type="InterPro" id="IPR035926">
    <property type="entry name" value="NusB-like_sf"/>
</dbReference>
<dbReference type="PROSITE" id="PS51686">
    <property type="entry name" value="SAM_MT_RSMB_NOP"/>
    <property type="match status" value="1"/>
</dbReference>
<feature type="binding site" evidence="5">
    <location>
        <position position="286"/>
    </location>
    <ligand>
        <name>S-adenosyl-L-methionine</name>
        <dbReference type="ChEBI" id="CHEBI:59789"/>
    </ligand>
</feature>
<keyword evidence="4 5" id="KW-0694">RNA-binding</keyword>
<dbReference type="PANTHER" id="PTHR22807">
    <property type="entry name" value="NOP2 YEAST -RELATED NOL1/NOP2/FMU SUN DOMAIN-CONTAINING"/>
    <property type="match status" value="1"/>
</dbReference>
<feature type="binding site" evidence="5">
    <location>
        <position position="327"/>
    </location>
    <ligand>
        <name>S-adenosyl-L-methionine</name>
        <dbReference type="ChEBI" id="CHEBI:59789"/>
    </ligand>
</feature>
<evidence type="ECO:0000313" key="7">
    <source>
        <dbReference type="EMBL" id="QGS52240.1"/>
    </source>
</evidence>
<evidence type="ECO:0000256" key="4">
    <source>
        <dbReference type="ARBA" id="ARBA00022884"/>
    </source>
</evidence>
<dbReference type="GO" id="GO:0001510">
    <property type="term" value="P:RNA methylation"/>
    <property type="evidence" value="ECO:0007669"/>
    <property type="project" value="InterPro"/>
</dbReference>
<feature type="binding site" evidence="5">
    <location>
        <begin position="262"/>
        <end position="268"/>
    </location>
    <ligand>
        <name>S-adenosyl-L-methionine</name>
        <dbReference type="ChEBI" id="CHEBI:59789"/>
    </ligand>
</feature>
<evidence type="ECO:0000259" key="6">
    <source>
        <dbReference type="PROSITE" id="PS51686"/>
    </source>
</evidence>
<dbReference type="InterPro" id="IPR023267">
    <property type="entry name" value="RCMT"/>
</dbReference>
<dbReference type="Gene3D" id="3.40.50.150">
    <property type="entry name" value="Vaccinia Virus protein VP39"/>
    <property type="match status" value="1"/>
</dbReference>
<sequence>MLTSLVLNKMHSNNARLISLNILYGVFKEDKQPNKLLNELSNTKAMSKSDIAFVFKMVYGTIQYKIYLEYVVNKIIKPNKTNYKIQLLLWLNLYQIKFLNTPQYSVNNEAVEVAKIIDNNLAGFVNATTKKLANLDLWKVDIKNNQNKIPLEYGFPFWLYKSLEQDYSKEIALQIVQSSNNQTMFSFRVNENKISQIEFEKLYKHKFNLKKSKIAKNCYLTDFNIINTQVFDQGLVFIQDETSILAVELLDLEKQSKVIDMCCAPGGKLSYIASLVDKKNLVDAFEINENKKNIIYSNLNRLGINNVNIEFKSALNINKKYERILLDAPCSGFGVLKRKPDIKLKKFSKKDMDALYQLQFDLLQKGFEHLLDEGILVYSTCTINKKENQNQIKVFLDNNKNAKLIFEKQFFGFEGNNNGFYIAKIKKLKK</sequence>
<dbReference type="Proteomes" id="UP000424468">
    <property type="component" value="Chromosome"/>
</dbReference>
<evidence type="ECO:0000256" key="2">
    <source>
        <dbReference type="ARBA" id="ARBA00022679"/>
    </source>
</evidence>
<gene>
    <name evidence="7" type="primary">rsmB</name>
    <name evidence="7" type="ORF">STABA_v1c08850</name>
</gene>
<dbReference type="KEGG" id="stab:STABA_v1c08850"/>
<dbReference type="GO" id="GO:0003723">
    <property type="term" value="F:RNA binding"/>
    <property type="evidence" value="ECO:0007669"/>
    <property type="project" value="UniProtKB-UniRule"/>
</dbReference>
<keyword evidence="2 5" id="KW-0808">Transferase</keyword>
<feature type="active site" description="Nucleophile" evidence="5">
    <location>
        <position position="381"/>
    </location>
</feature>
<dbReference type="InterPro" id="IPR054728">
    <property type="entry name" value="RsmB-like_ferredoxin"/>
</dbReference>
<evidence type="ECO:0000256" key="5">
    <source>
        <dbReference type="PROSITE-ProRule" id="PRU01023"/>
    </source>
</evidence>
<evidence type="ECO:0000256" key="1">
    <source>
        <dbReference type="ARBA" id="ARBA00022603"/>
    </source>
</evidence>
<dbReference type="InterPro" id="IPR006027">
    <property type="entry name" value="NusB_RsmB_TIM44"/>
</dbReference>
<proteinExistence type="inferred from homology"/>
<dbReference type="OrthoDB" id="9810297at2"/>
<keyword evidence="3 5" id="KW-0949">S-adenosyl-L-methionine</keyword>
<comment type="caution">
    <text evidence="5">Lacks conserved residue(s) required for the propagation of feature annotation.</text>
</comment>
<name>A0A6I6C7P5_9MOLU</name>
<dbReference type="EMBL" id="CP046276">
    <property type="protein sequence ID" value="QGS52240.1"/>
    <property type="molecule type" value="Genomic_DNA"/>
</dbReference>
<accession>A0A6I6C7P5</accession>
<keyword evidence="1 5" id="KW-0489">Methyltransferase</keyword>
<dbReference type="PANTHER" id="PTHR22807:SF53">
    <property type="entry name" value="RIBOSOMAL RNA SMALL SUBUNIT METHYLTRANSFERASE B-RELATED"/>
    <property type="match status" value="1"/>
</dbReference>